<dbReference type="OrthoDB" id="990834at2759"/>
<protein>
    <submittedName>
        <fullName evidence="2">Uncharacterized protein</fullName>
    </submittedName>
</protein>
<proteinExistence type="predicted"/>
<keyword evidence="3" id="KW-1185">Reference proteome</keyword>
<gene>
    <name evidence="2" type="ORF">FRX31_015540</name>
</gene>
<evidence type="ECO:0000256" key="1">
    <source>
        <dbReference type="SAM" id="Coils"/>
    </source>
</evidence>
<dbReference type="Proteomes" id="UP000554482">
    <property type="component" value="Unassembled WGS sequence"/>
</dbReference>
<evidence type="ECO:0000313" key="2">
    <source>
        <dbReference type="EMBL" id="KAF5194873.1"/>
    </source>
</evidence>
<sequence length="211" mass="24221">MIKHAEGLEEELRDYKDRYSKSSMRIGKLESANAEIEVEFKEKVKRLEEVEGRATERIRSLSSELENVSMEKNKELIELKMKNKEAECAKLKVDNDLDAQKRKCKELEKENDAQKIRFIGLVKRVTNLEKEYAAINLKLEVDDEVSKKEGKIDETDGGENCTRLSILNMKEITLSRDERVRQFSAGDSVRHSLAEASGNGQAEGNTHHFVY</sequence>
<name>A0A7J6WD18_THATH</name>
<dbReference type="EMBL" id="JABWDY010018157">
    <property type="protein sequence ID" value="KAF5194873.1"/>
    <property type="molecule type" value="Genomic_DNA"/>
</dbReference>
<comment type="caution">
    <text evidence="2">The sequence shown here is derived from an EMBL/GenBank/DDBJ whole genome shotgun (WGS) entry which is preliminary data.</text>
</comment>
<accession>A0A7J6WD18</accession>
<evidence type="ECO:0000313" key="3">
    <source>
        <dbReference type="Proteomes" id="UP000554482"/>
    </source>
</evidence>
<keyword evidence="1" id="KW-0175">Coiled coil</keyword>
<organism evidence="2 3">
    <name type="scientific">Thalictrum thalictroides</name>
    <name type="common">Rue-anemone</name>
    <name type="synonym">Anemone thalictroides</name>
    <dbReference type="NCBI Taxonomy" id="46969"/>
    <lineage>
        <taxon>Eukaryota</taxon>
        <taxon>Viridiplantae</taxon>
        <taxon>Streptophyta</taxon>
        <taxon>Embryophyta</taxon>
        <taxon>Tracheophyta</taxon>
        <taxon>Spermatophyta</taxon>
        <taxon>Magnoliopsida</taxon>
        <taxon>Ranunculales</taxon>
        <taxon>Ranunculaceae</taxon>
        <taxon>Thalictroideae</taxon>
        <taxon>Thalictrum</taxon>
    </lineage>
</organism>
<reference evidence="2 3" key="1">
    <citation type="submission" date="2020-06" db="EMBL/GenBank/DDBJ databases">
        <title>Transcriptomic and genomic resources for Thalictrum thalictroides and T. hernandezii: Facilitating candidate gene discovery in an emerging model plant lineage.</title>
        <authorList>
            <person name="Arias T."/>
            <person name="Riano-Pachon D.M."/>
            <person name="Di Stilio V.S."/>
        </authorList>
    </citation>
    <scope>NUCLEOTIDE SEQUENCE [LARGE SCALE GENOMIC DNA]</scope>
    <source>
        <strain evidence="3">cv. WT478/WT964</strain>
        <tissue evidence="2">Leaves</tissue>
    </source>
</reference>
<dbReference type="AlphaFoldDB" id="A0A7J6WD18"/>
<feature type="coiled-coil region" evidence="1">
    <location>
        <begin position="5"/>
        <end position="117"/>
    </location>
</feature>